<dbReference type="Gene3D" id="3.30.200.20">
    <property type="entry name" value="Phosphorylase Kinase, domain 1"/>
    <property type="match status" value="1"/>
</dbReference>
<dbReference type="InterPro" id="IPR032682">
    <property type="entry name" value="Cnd1_C"/>
</dbReference>
<dbReference type="PANTHER" id="PTHR12984">
    <property type="entry name" value="SCY1-RELATED S/T PROTEIN KINASE-LIKE"/>
    <property type="match status" value="1"/>
</dbReference>
<dbReference type="InterPro" id="IPR016024">
    <property type="entry name" value="ARM-type_fold"/>
</dbReference>
<feature type="domain" description="Protein kinase" evidence="3">
    <location>
        <begin position="20"/>
        <end position="312"/>
    </location>
</feature>
<dbReference type="Pfam" id="PF00069">
    <property type="entry name" value="Pkinase"/>
    <property type="match status" value="1"/>
</dbReference>
<dbReference type="Pfam" id="PF12717">
    <property type="entry name" value="Cnd1"/>
    <property type="match status" value="1"/>
</dbReference>
<sequence>MDFLKSAVASAIAKGSSFPYSLGDRVDNGESIWTLHNATKRDDGSPCSVFTFDIAANKSRLPLAKNAARKLRTLRHPGVVKVLDTIETDANIYIITERVAPLSWPVKRRSLSEETAKWGLYTVASTLKFINDDASSVHGSVRVSSVFTSESGEWKLGGFDVLSSMKEDDAVIYTYGSLVPDAARYTPPEVNKGGWEVIKSNPLAAVDAYGLGILVFEVFNGSFMGADQVGKTTNVPPSMHQSYRRLCTANPKLRLSPGNFVEQGKRSGGFFETPLIRLTQDIESLGLKNDAEREEFINELDELSDDFPEEFFKMKVLPELLKSVEFGGGGPKVLGAIVKIGTKLTADEYSTKLTPVIVRLFANPDRAIRVCLLDNLPLMIDNLPQRVVNDKIFPQMTSGFTDIAPAVREQTVKAVLAVIGKLSDRTINGDLLKFLARTANDEQPGIRTNTTICLGKIAKNLGQSTRSKVLIAAFSRSLRDPFVHARNAGLLALGATMEYFTPEDAAGKILPAVCPALLDKEKLIRDQANKTVDMYLGHIRKEASKMPDTTLPPPGATENVNNAARIGTSNDTSWAGWAISSFTNKVTATKGEIQTTNGHKPAVVEPVRPASVPRPAKSTPEVPLVQPKEGLHPTAPSLGRSLSDRPVTAPREEEEADDVYDAWGAMDDDDDNAGEEQTGDNFLDATATPKDTLSPASTRPTTAAFDDGGEPDFAGWLAAQAKAKAKKPLPKGLSKSSSTREIPSRPASTSRTVSSSTTKPKPTAPPKKIDTKPKDEADDDDWGAWD</sequence>
<dbReference type="InterPro" id="IPR021133">
    <property type="entry name" value="HEAT_type_2"/>
</dbReference>
<name>A0ABR3XGB5_9EURO</name>
<evidence type="ECO:0000256" key="2">
    <source>
        <dbReference type="SAM" id="MobiDB-lite"/>
    </source>
</evidence>
<evidence type="ECO:0000313" key="5">
    <source>
        <dbReference type="Proteomes" id="UP001583193"/>
    </source>
</evidence>
<keyword evidence="5" id="KW-1185">Reference proteome</keyword>
<organism evidence="4 5">
    <name type="scientific">Paecilomyces lecythidis</name>
    <dbReference type="NCBI Taxonomy" id="3004212"/>
    <lineage>
        <taxon>Eukaryota</taxon>
        <taxon>Fungi</taxon>
        <taxon>Dikarya</taxon>
        <taxon>Ascomycota</taxon>
        <taxon>Pezizomycotina</taxon>
        <taxon>Eurotiomycetes</taxon>
        <taxon>Eurotiomycetidae</taxon>
        <taxon>Eurotiales</taxon>
        <taxon>Thermoascaceae</taxon>
        <taxon>Paecilomyces</taxon>
    </lineage>
</organism>
<dbReference type="SUPFAM" id="SSF56112">
    <property type="entry name" value="Protein kinase-like (PK-like)"/>
    <property type="match status" value="1"/>
</dbReference>
<feature type="compositionally biased region" description="Polar residues" evidence="2">
    <location>
        <begin position="689"/>
        <end position="701"/>
    </location>
</feature>
<dbReference type="Gene3D" id="1.10.510.10">
    <property type="entry name" value="Transferase(Phosphotransferase) domain 1"/>
    <property type="match status" value="1"/>
</dbReference>
<reference evidence="4 5" key="1">
    <citation type="journal article" date="2024" name="IMA Fungus">
        <title>IMA Genome - F19 : A genome assembly and annotation guide to empower mycologists, including annotated draft genome sequences of Ceratocystis pirilliformis, Diaporthe australafricana, Fusarium ophioides, Paecilomyces lecythidis, and Sporothrix stenoceras.</title>
        <authorList>
            <person name="Aylward J."/>
            <person name="Wilson A.M."/>
            <person name="Visagie C.M."/>
            <person name="Spraker J."/>
            <person name="Barnes I."/>
            <person name="Buitendag C."/>
            <person name="Ceriani C."/>
            <person name="Del Mar Angel L."/>
            <person name="du Plessis D."/>
            <person name="Fuchs T."/>
            <person name="Gasser K."/>
            <person name="Kramer D."/>
            <person name="Li W."/>
            <person name="Munsamy K."/>
            <person name="Piso A."/>
            <person name="Price J.L."/>
            <person name="Sonnekus B."/>
            <person name="Thomas C."/>
            <person name="van der Nest A."/>
            <person name="van Dijk A."/>
            <person name="van Heerden A."/>
            <person name="van Vuuren N."/>
            <person name="Yilmaz N."/>
            <person name="Duong T.A."/>
            <person name="van der Merwe N.A."/>
            <person name="Wingfield M.J."/>
            <person name="Wingfield B.D."/>
        </authorList>
    </citation>
    <scope>NUCLEOTIDE SEQUENCE [LARGE SCALE GENOMIC DNA]</scope>
    <source>
        <strain evidence="4 5">CMW 18167</strain>
    </source>
</reference>
<dbReference type="PROSITE" id="PS50077">
    <property type="entry name" value="HEAT_REPEAT"/>
    <property type="match status" value="1"/>
</dbReference>
<dbReference type="Proteomes" id="UP001583193">
    <property type="component" value="Unassembled WGS sequence"/>
</dbReference>
<evidence type="ECO:0000259" key="3">
    <source>
        <dbReference type="PROSITE" id="PS50011"/>
    </source>
</evidence>
<comment type="caution">
    <text evidence="4">The sequence shown here is derived from an EMBL/GenBank/DDBJ whole genome shotgun (WGS) entry which is preliminary data.</text>
</comment>
<dbReference type="SUPFAM" id="SSF48371">
    <property type="entry name" value="ARM repeat"/>
    <property type="match status" value="1"/>
</dbReference>
<dbReference type="EMBL" id="JAVDPF010000018">
    <property type="protein sequence ID" value="KAL1874967.1"/>
    <property type="molecule type" value="Genomic_DNA"/>
</dbReference>
<dbReference type="InterPro" id="IPR011009">
    <property type="entry name" value="Kinase-like_dom_sf"/>
</dbReference>
<gene>
    <name evidence="4" type="primary">CEX1_1</name>
    <name evidence="4" type="ORF">Plec18167_005635</name>
</gene>
<dbReference type="InterPro" id="IPR051177">
    <property type="entry name" value="CIK-Related_Protein"/>
</dbReference>
<dbReference type="Gene3D" id="1.25.10.10">
    <property type="entry name" value="Leucine-rich Repeat Variant"/>
    <property type="match status" value="1"/>
</dbReference>
<protein>
    <submittedName>
        <fullName evidence="4">Nuclear aminoacylation-dependent tRNA export pathway component</fullName>
    </submittedName>
</protein>
<dbReference type="PROSITE" id="PS50011">
    <property type="entry name" value="PROTEIN_KINASE_DOM"/>
    <property type="match status" value="1"/>
</dbReference>
<dbReference type="InterPro" id="IPR000719">
    <property type="entry name" value="Prot_kinase_dom"/>
</dbReference>
<accession>A0ABR3XGB5</accession>
<dbReference type="PANTHER" id="PTHR12984:SF3">
    <property type="entry name" value="N-TERMINAL KINASE-LIKE PROTEIN"/>
    <property type="match status" value="1"/>
</dbReference>
<feature type="region of interest" description="Disordered" evidence="2">
    <location>
        <begin position="607"/>
        <end position="786"/>
    </location>
</feature>
<feature type="repeat" description="HEAT" evidence="1">
    <location>
        <begin position="431"/>
        <end position="468"/>
    </location>
</feature>
<dbReference type="InterPro" id="IPR011989">
    <property type="entry name" value="ARM-like"/>
</dbReference>
<feature type="compositionally biased region" description="Acidic residues" evidence="2">
    <location>
        <begin position="776"/>
        <end position="786"/>
    </location>
</feature>
<feature type="compositionally biased region" description="Acidic residues" evidence="2">
    <location>
        <begin position="652"/>
        <end position="678"/>
    </location>
</feature>
<proteinExistence type="predicted"/>
<evidence type="ECO:0000313" key="4">
    <source>
        <dbReference type="EMBL" id="KAL1874967.1"/>
    </source>
</evidence>
<evidence type="ECO:0000256" key="1">
    <source>
        <dbReference type="PROSITE-ProRule" id="PRU00103"/>
    </source>
</evidence>
<feature type="compositionally biased region" description="Low complexity" evidence="2">
    <location>
        <begin position="744"/>
        <end position="761"/>
    </location>
</feature>